<dbReference type="EMBL" id="JBHTOP010000022">
    <property type="protein sequence ID" value="MFD1672138.1"/>
    <property type="molecule type" value="Genomic_DNA"/>
</dbReference>
<dbReference type="SUPFAM" id="SSF53649">
    <property type="entry name" value="Alkaline phosphatase-like"/>
    <property type="match status" value="1"/>
</dbReference>
<dbReference type="Proteomes" id="UP001597267">
    <property type="component" value="Unassembled WGS sequence"/>
</dbReference>
<evidence type="ECO:0000256" key="4">
    <source>
        <dbReference type="ARBA" id="ARBA00022692"/>
    </source>
</evidence>
<dbReference type="InterPro" id="IPR050448">
    <property type="entry name" value="OpgB/LTA_synthase_biosynth"/>
</dbReference>
<keyword evidence="5 7" id="KW-1133">Transmembrane helix</keyword>
<comment type="caution">
    <text evidence="9">The sequence shown here is derived from an EMBL/GenBank/DDBJ whole genome shotgun (WGS) entry which is preliminary data.</text>
</comment>
<evidence type="ECO:0000259" key="8">
    <source>
        <dbReference type="Pfam" id="PF00884"/>
    </source>
</evidence>
<comment type="subcellular location">
    <subcellularLocation>
        <location evidence="1">Cell membrane</location>
        <topology evidence="1">Multi-pass membrane protein</topology>
    </subcellularLocation>
</comment>
<dbReference type="PANTHER" id="PTHR47371">
    <property type="entry name" value="LIPOTEICHOIC ACID SYNTHASE"/>
    <property type="match status" value="1"/>
</dbReference>
<protein>
    <submittedName>
        <fullName evidence="9">LTA synthase family protein</fullName>
    </submittedName>
</protein>
<feature type="transmembrane region" description="Helical" evidence="7">
    <location>
        <begin position="355"/>
        <end position="376"/>
    </location>
</feature>
<name>A0ABW4J934_9LACO</name>
<evidence type="ECO:0000256" key="7">
    <source>
        <dbReference type="SAM" id="Phobius"/>
    </source>
</evidence>
<feature type="transmembrane region" description="Helical" evidence="7">
    <location>
        <begin position="107"/>
        <end position="129"/>
    </location>
</feature>
<feature type="domain" description="Sulfatase N-terminal" evidence="8">
    <location>
        <begin position="602"/>
        <end position="889"/>
    </location>
</feature>
<evidence type="ECO:0000256" key="3">
    <source>
        <dbReference type="ARBA" id="ARBA00022475"/>
    </source>
</evidence>
<feature type="transmembrane region" description="Helical" evidence="7">
    <location>
        <begin position="301"/>
        <end position="325"/>
    </location>
</feature>
<dbReference type="Pfam" id="PF00884">
    <property type="entry name" value="Sulfatase"/>
    <property type="match status" value="1"/>
</dbReference>
<feature type="transmembrane region" description="Helical" evidence="7">
    <location>
        <begin position="171"/>
        <end position="186"/>
    </location>
</feature>
<comment type="pathway">
    <text evidence="2">Cell wall biogenesis; lipoteichoic acid biosynthesis.</text>
</comment>
<accession>A0ABW4J934</accession>
<dbReference type="InterPro" id="IPR017850">
    <property type="entry name" value="Alkaline_phosphatase_core_sf"/>
</dbReference>
<keyword evidence="4 7" id="KW-0812">Transmembrane</keyword>
<keyword evidence="10" id="KW-1185">Reference proteome</keyword>
<feature type="transmembrane region" description="Helical" evidence="7">
    <location>
        <begin position="503"/>
        <end position="520"/>
    </location>
</feature>
<feature type="transmembrane region" description="Helical" evidence="7">
    <location>
        <begin position="44"/>
        <end position="68"/>
    </location>
</feature>
<dbReference type="RefSeq" id="WP_125715789.1">
    <property type="nucleotide sequence ID" value="NZ_JBHTOP010000022.1"/>
</dbReference>
<dbReference type="PANTHER" id="PTHR47371:SF3">
    <property type="entry name" value="PHOSPHOGLYCEROL TRANSFERASE I"/>
    <property type="match status" value="1"/>
</dbReference>
<evidence type="ECO:0000256" key="5">
    <source>
        <dbReference type="ARBA" id="ARBA00022989"/>
    </source>
</evidence>
<feature type="transmembrane region" description="Helical" evidence="7">
    <location>
        <begin position="7"/>
        <end position="32"/>
    </location>
</feature>
<sequence length="978" mass="111170">MENRKKFSWSIIFSILSTLVLTGVVVAAFHLLSDQTYMQGPSFWLVWNTKVLAVLASVGVPIVIGMTYTAKSPIPHRGVLCLLILDLIVQMLTPTFSAQIITETELYLLRGSTGIFLAYIGLLIIGPTIIKELDRHELITIRRGIIIVFTIFVVGNVVLNQDILGFRQGQNLIWYLYLFVIGYWLKREDWSQVKRRQLWLGWSVTLIASGLFAWLTTNKVYYDPHHGLSLSDHYLGSIISSQPLFLIFAVLTFILIRQKLKRSIMVTMPSLLSFGFVLILANNPKLLIVTMSGLHHSVWTLPIGVHLLLILGLAAIFVLVVQLAYQQLTRLNQNILPLKNFKFDLNHVHQYLKRVLVAWHFWLPLGLAWLMTVLSMGRLWSWDWSMIQWLVLHREAIIFVNIAIVFAIFGIFWALFNTYWYAFAFTFGAYAIWLIASFIKIDYRAEPILPSDMSMLTSVSELLNMVSKNTIIWAVIGLALLIGLAIFIQHIDRPHLRLNLKKRVALLLIASAALASFYTANHPKTPIALLLDEIEDRPYFFAQLRGAKLNGTLLQFANNLDVKIMAEPKGYSEARMQALAKKYQKVADEINKTRSETNLKDQTVIFNLSESFADPSRVPNLKVSSDPIPFVHQMKANTASGLMLSSGYGGGTANVEYQTLTGLAINNFSPTLPTPYSQLVPYQTVSPAFTNLFNYKVGIHPFSANLYSRKQVYKKFGFNKFYHLNGGDPLSYTAKIDNSPYISDASAYAQTLKVLNDHQGGQFINLVTMQNHMPFDAYYKETNYTVSGTAYTSDTRKQQIENYIQGIHYTDTALKEFIQKIDQLQRPITLIWYGDHLPGIYNGNAMQTYGLQLHETDYFVYSNRYSRQQDRTLPKTKIVSPNNFPAMALAKMNMKVSPYYALQTKVYTDLPAMTLDSFNSAKNNTVNASSEYVSETGKVVSKLTKKQQTLMDDYQLLQYDITAGEQYALKNNFMTQPK</sequence>
<evidence type="ECO:0000313" key="9">
    <source>
        <dbReference type="EMBL" id="MFD1672138.1"/>
    </source>
</evidence>
<proteinExistence type="predicted"/>
<feature type="transmembrane region" description="Helical" evidence="7">
    <location>
        <begin position="471"/>
        <end position="491"/>
    </location>
</feature>
<evidence type="ECO:0000256" key="6">
    <source>
        <dbReference type="ARBA" id="ARBA00023136"/>
    </source>
</evidence>
<organism evidence="9 10">
    <name type="scientific">Agrilactobacillus yilanensis</name>
    <dbReference type="NCBI Taxonomy" id="2485997"/>
    <lineage>
        <taxon>Bacteria</taxon>
        <taxon>Bacillati</taxon>
        <taxon>Bacillota</taxon>
        <taxon>Bacilli</taxon>
        <taxon>Lactobacillales</taxon>
        <taxon>Lactobacillaceae</taxon>
        <taxon>Agrilactobacillus</taxon>
    </lineage>
</organism>
<evidence type="ECO:0000256" key="2">
    <source>
        <dbReference type="ARBA" id="ARBA00004936"/>
    </source>
</evidence>
<keyword evidence="6 7" id="KW-0472">Membrane</keyword>
<feature type="transmembrane region" description="Helical" evidence="7">
    <location>
        <begin position="80"/>
        <end position="101"/>
    </location>
</feature>
<dbReference type="Gene3D" id="3.40.720.10">
    <property type="entry name" value="Alkaline Phosphatase, subunit A"/>
    <property type="match status" value="1"/>
</dbReference>
<keyword evidence="3" id="KW-1003">Cell membrane</keyword>
<dbReference type="CDD" id="cd16015">
    <property type="entry name" value="LTA_synthase"/>
    <property type="match status" value="1"/>
</dbReference>
<feature type="transmembrane region" description="Helical" evidence="7">
    <location>
        <begin position="235"/>
        <end position="256"/>
    </location>
</feature>
<feature type="transmembrane region" description="Helical" evidence="7">
    <location>
        <begin position="141"/>
        <end position="159"/>
    </location>
</feature>
<feature type="transmembrane region" description="Helical" evidence="7">
    <location>
        <begin position="423"/>
        <end position="441"/>
    </location>
</feature>
<evidence type="ECO:0000256" key="1">
    <source>
        <dbReference type="ARBA" id="ARBA00004651"/>
    </source>
</evidence>
<reference evidence="10" key="1">
    <citation type="journal article" date="2019" name="Int. J. Syst. Evol. Microbiol.">
        <title>The Global Catalogue of Microorganisms (GCM) 10K type strain sequencing project: providing services to taxonomists for standard genome sequencing and annotation.</title>
        <authorList>
            <consortium name="The Broad Institute Genomics Platform"/>
            <consortium name="The Broad Institute Genome Sequencing Center for Infectious Disease"/>
            <person name="Wu L."/>
            <person name="Ma J."/>
        </authorList>
    </citation>
    <scope>NUCLEOTIDE SEQUENCE [LARGE SCALE GENOMIC DNA]</scope>
    <source>
        <strain evidence="10">CCM 8896</strain>
    </source>
</reference>
<evidence type="ECO:0000313" key="10">
    <source>
        <dbReference type="Proteomes" id="UP001597267"/>
    </source>
</evidence>
<gene>
    <name evidence="9" type="ORF">ACFQ5M_08520</name>
</gene>
<dbReference type="InterPro" id="IPR000917">
    <property type="entry name" value="Sulfatase_N"/>
</dbReference>
<feature type="transmembrane region" description="Helical" evidence="7">
    <location>
        <begin position="198"/>
        <end position="215"/>
    </location>
</feature>
<feature type="transmembrane region" description="Helical" evidence="7">
    <location>
        <begin position="263"/>
        <end position="281"/>
    </location>
</feature>
<feature type="transmembrane region" description="Helical" evidence="7">
    <location>
        <begin position="396"/>
        <end position="416"/>
    </location>
</feature>